<dbReference type="Pfam" id="PF06985">
    <property type="entry name" value="HET"/>
    <property type="match status" value="1"/>
</dbReference>
<dbReference type="OrthoDB" id="3647231at2759"/>
<evidence type="ECO:0000313" key="2">
    <source>
        <dbReference type="EMBL" id="KXS96102.1"/>
    </source>
</evidence>
<dbReference type="PANTHER" id="PTHR24148:SF73">
    <property type="entry name" value="HET DOMAIN PROTEIN (AFU_ORTHOLOGUE AFUA_8G01020)"/>
    <property type="match status" value="1"/>
</dbReference>
<keyword evidence="3" id="KW-1185">Reference proteome</keyword>
<reference evidence="2 3" key="1">
    <citation type="submission" date="2015-07" db="EMBL/GenBank/DDBJ databases">
        <title>Comparative genomics of the Sigatoka disease complex on banana suggests a link between parallel evolutionary changes in Pseudocercospora fijiensis and Pseudocercospora eumusae and increased virulence on the banana host.</title>
        <authorList>
            <person name="Chang T.-C."/>
            <person name="Salvucci A."/>
            <person name="Crous P.W."/>
            <person name="Stergiopoulos I."/>
        </authorList>
    </citation>
    <scope>NUCLEOTIDE SEQUENCE [LARGE SCALE GENOMIC DNA]</scope>
    <source>
        <strain evidence="2 3">CBS 114824</strain>
    </source>
</reference>
<dbReference type="Proteomes" id="UP000070133">
    <property type="component" value="Unassembled WGS sequence"/>
</dbReference>
<gene>
    <name evidence="2" type="ORF">AC578_7772</name>
</gene>
<evidence type="ECO:0000259" key="1">
    <source>
        <dbReference type="Pfam" id="PF06985"/>
    </source>
</evidence>
<proteinExistence type="predicted"/>
<dbReference type="AlphaFoldDB" id="A0A139H102"/>
<comment type="caution">
    <text evidence="2">The sequence shown here is derived from an EMBL/GenBank/DDBJ whole genome shotgun (WGS) entry which is preliminary data.</text>
</comment>
<sequence>MAEYRDPQGDSPYVHSPLPDASKYIRLLRARSTHDADTLAFDLNEHSLHNLPPYIAISYVWGPSSERHTVTINDHPFTVATNAREALRQTCQDDVDWYMWMDSICINQEDLEEKSLQVEMMADIYRAASLVYACIGPAEPDIELLLEACFPLAEARSYSFSVRAPEQYCEQPPHKTGNEIATEWLMSRDEEDLITMCEVFARLAHRSYWRRMWIVQEICMGDNIQIRCGSHAFDIVFLMQFEAAFEELLELPLPLDCCYCIEASWAHYEEGAMSNAFTTSAETKRPFGSLLNEMKHLECQDARDRVYALNAMINWGTGQPRLKPDYRKSTFDLLVQAIEHIRVDEHHPDATFAHVESLGEMVRYGVLTALNITSSHPQVSSGVQLRCSLQSATMQNPVDEGPILRKEYSYAFARIESDQCGRLAVAYHAVRDHHSEEATDMLRMLENAQSDSSSFHELFKDRLPQPLFAKQGIAGIACNGARPEDFLYPWTAWQAAAERVAQVYIVLRHCTATETCEIIGQALIFAHYEPDDELPTFSEIAEAKEALQQLPKCPMPSGPIFELTLTAEDMVILAAQDFLTGKEAWIGGIEPRKARHVGRKLDIEARFRRLATAVTLSSTCGARMLTNCTEFQAYNAMHVACAFGSSTRTPARLEEKAAWLRNRTQTGFVAMEEALPIRSFAGPFYYDPNESHTRCPVHGPIGSPTSFTDRSTSVFSVKEPMSTPIRHVECICHILRR</sequence>
<organism evidence="2 3">
    <name type="scientific">Pseudocercospora eumusae</name>
    <dbReference type="NCBI Taxonomy" id="321146"/>
    <lineage>
        <taxon>Eukaryota</taxon>
        <taxon>Fungi</taxon>
        <taxon>Dikarya</taxon>
        <taxon>Ascomycota</taxon>
        <taxon>Pezizomycotina</taxon>
        <taxon>Dothideomycetes</taxon>
        <taxon>Dothideomycetidae</taxon>
        <taxon>Mycosphaerellales</taxon>
        <taxon>Mycosphaerellaceae</taxon>
        <taxon>Pseudocercospora</taxon>
    </lineage>
</organism>
<protein>
    <recommendedName>
        <fullName evidence="1">Heterokaryon incompatibility domain-containing protein</fullName>
    </recommendedName>
</protein>
<dbReference type="EMBL" id="LFZN01000186">
    <property type="protein sequence ID" value="KXS96102.1"/>
    <property type="molecule type" value="Genomic_DNA"/>
</dbReference>
<evidence type="ECO:0000313" key="3">
    <source>
        <dbReference type="Proteomes" id="UP000070133"/>
    </source>
</evidence>
<feature type="domain" description="Heterokaryon incompatibility" evidence="1">
    <location>
        <begin position="54"/>
        <end position="217"/>
    </location>
</feature>
<accession>A0A139H102</accession>
<dbReference type="PANTHER" id="PTHR24148">
    <property type="entry name" value="ANKYRIN REPEAT DOMAIN-CONTAINING PROTEIN 39 HOMOLOG-RELATED"/>
    <property type="match status" value="1"/>
</dbReference>
<dbReference type="InterPro" id="IPR010730">
    <property type="entry name" value="HET"/>
</dbReference>
<name>A0A139H102_9PEZI</name>
<dbReference type="InterPro" id="IPR052895">
    <property type="entry name" value="HetReg/Transcr_Mod"/>
</dbReference>